<dbReference type="InParanoid" id="A0A672L885"/>
<dbReference type="InterPro" id="IPR040255">
    <property type="entry name" value="Non-specific_endonuclease"/>
</dbReference>
<proteinExistence type="inferred from homology"/>
<feature type="binding site" evidence="3">
    <location>
        <position position="127"/>
    </location>
    <ligand>
        <name>Mg(2+)</name>
        <dbReference type="ChEBI" id="CHEBI:18420"/>
        <note>catalytic</note>
    </ligand>
</feature>
<evidence type="ECO:0000256" key="2">
    <source>
        <dbReference type="PIRSR" id="PIRSR640255-1"/>
    </source>
</evidence>
<dbReference type="SMART" id="SM00477">
    <property type="entry name" value="NUC"/>
    <property type="match status" value="1"/>
</dbReference>
<evidence type="ECO:0000313" key="7">
    <source>
        <dbReference type="Proteomes" id="UP000472262"/>
    </source>
</evidence>
<dbReference type="Proteomes" id="UP000472262">
    <property type="component" value="Unassembled WGS sequence"/>
</dbReference>
<dbReference type="Ensembl" id="ENSSGRT00000020165.1">
    <property type="protein sequence ID" value="ENSSGRP00000018672.1"/>
    <property type="gene ID" value="ENSSGRG00000011316.1"/>
</dbReference>
<dbReference type="GO" id="GO:0005743">
    <property type="term" value="C:mitochondrial inner membrane"/>
    <property type="evidence" value="ECO:0007669"/>
    <property type="project" value="TreeGrafter"/>
</dbReference>
<reference evidence="6" key="2">
    <citation type="submission" date="2025-09" db="UniProtKB">
        <authorList>
            <consortium name="Ensembl"/>
        </authorList>
    </citation>
    <scope>IDENTIFICATION</scope>
</reference>
<dbReference type="PANTHER" id="PTHR13966:SF5">
    <property type="entry name" value="ENDONUCLEASE G, MITOCHONDRIAL"/>
    <property type="match status" value="1"/>
</dbReference>
<reference evidence="6" key="1">
    <citation type="submission" date="2025-08" db="UniProtKB">
        <authorList>
            <consortium name="Ensembl"/>
        </authorList>
    </citation>
    <scope>IDENTIFICATION</scope>
</reference>
<dbReference type="Gene3D" id="3.40.570.10">
    <property type="entry name" value="Extracellular Endonuclease, subunit A"/>
    <property type="match status" value="1"/>
</dbReference>
<dbReference type="SUPFAM" id="SSF54060">
    <property type="entry name" value="His-Me finger endonucleases"/>
    <property type="match status" value="1"/>
</dbReference>
<protein>
    <submittedName>
        <fullName evidence="6">Uncharacterized protein</fullName>
    </submittedName>
</protein>
<dbReference type="Pfam" id="PF01223">
    <property type="entry name" value="Endonuclease_NS"/>
    <property type="match status" value="1"/>
</dbReference>
<evidence type="ECO:0000313" key="6">
    <source>
        <dbReference type="Ensembl" id="ENSSGRP00000018672.1"/>
    </source>
</evidence>
<dbReference type="AlphaFoldDB" id="A0A672L885"/>
<sequence>MLVICMLVNNFIRIPFSAMFSSGSPVSCRETQQPSRYKLINGFPSDTDLKIRKSYAMSFDTETKNAKWVYEILNKETIVNECERPEDFGQGYVKGHLAAAANHRWCREANNDANLFSNIIPQNSTLNNSTWKTLENEVVTNKICNVHVYTGPLYLKQMDNSVLGGKRVPTHLFKVIIVENVNGTVRAPACYVMPNEKIRHFLSDHASQLLVQALVLSRLDYCNVLLAGLPATSIKPLQLIQNTAAR</sequence>
<dbReference type="GO" id="GO:0003676">
    <property type="term" value="F:nucleic acid binding"/>
    <property type="evidence" value="ECO:0007669"/>
    <property type="project" value="InterPro"/>
</dbReference>
<evidence type="ECO:0000259" key="4">
    <source>
        <dbReference type="SMART" id="SM00477"/>
    </source>
</evidence>
<feature type="domain" description="DNA/RNA non-specific endonuclease/pyrophosphatase/phosphodiesterase" evidence="5">
    <location>
        <begin position="51"/>
        <end position="228"/>
    </location>
</feature>
<dbReference type="SMART" id="SM00892">
    <property type="entry name" value="Endonuclease_NS"/>
    <property type="match status" value="1"/>
</dbReference>
<dbReference type="GO" id="GO:0006309">
    <property type="term" value="P:apoptotic DNA fragmentation"/>
    <property type="evidence" value="ECO:0007669"/>
    <property type="project" value="TreeGrafter"/>
</dbReference>
<dbReference type="GO" id="GO:0005634">
    <property type="term" value="C:nucleus"/>
    <property type="evidence" value="ECO:0007669"/>
    <property type="project" value="TreeGrafter"/>
</dbReference>
<dbReference type="InterPro" id="IPR020821">
    <property type="entry name" value="ENPP1-3/EXOG-like_nuc-like"/>
</dbReference>
<keyword evidence="7" id="KW-1185">Reference proteome</keyword>
<accession>A0A672L885</accession>
<dbReference type="GO" id="GO:0004521">
    <property type="term" value="F:RNA endonuclease activity"/>
    <property type="evidence" value="ECO:0007669"/>
    <property type="project" value="TreeGrafter"/>
</dbReference>
<organism evidence="6 7">
    <name type="scientific">Sinocyclocheilus grahami</name>
    <name type="common">Dianchi golden-line fish</name>
    <name type="synonym">Barbus grahami</name>
    <dbReference type="NCBI Taxonomy" id="75366"/>
    <lineage>
        <taxon>Eukaryota</taxon>
        <taxon>Metazoa</taxon>
        <taxon>Chordata</taxon>
        <taxon>Craniata</taxon>
        <taxon>Vertebrata</taxon>
        <taxon>Euteleostomi</taxon>
        <taxon>Actinopterygii</taxon>
        <taxon>Neopterygii</taxon>
        <taxon>Teleostei</taxon>
        <taxon>Ostariophysi</taxon>
        <taxon>Cypriniformes</taxon>
        <taxon>Cyprinidae</taxon>
        <taxon>Cyprininae</taxon>
        <taxon>Sinocyclocheilus</taxon>
    </lineage>
</organism>
<dbReference type="GO" id="GO:0046872">
    <property type="term" value="F:metal ion binding"/>
    <property type="evidence" value="ECO:0007669"/>
    <property type="project" value="UniProtKB-KW"/>
</dbReference>
<dbReference type="InterPro" id="IPR044929">
    <property type="entry name" value="DNA/RNA_non-sp_Endonuclease_sf"/>
</dbReference>
<evidence type="ECO:0000256" key="1">
    <source>
        <dbReference type="ARBA" id="ARBA00010052"/>
    </source>
</evidence>
<name>A0A672L885_SINGR</name>
<dbReference type="InterPro" id="IPR044925">
    <property type="entry name" value="His-Me_finger_sf"/>
</dbReference>
<keyword evidence="3" id="KW-0479">Metal-binding</keyword>
<feature type="domain" description="ENPP1-3/EXOG-like endonuclease/phosphodiesterase" evidence="4">
    <location>
        <begin position="52"/>
        <end position="228"/>
    </location>
</feature>
<dbReference type="GO" id="GO:0000014">
    <property type="term" value="F:single-stranded DNA endodeoxyribonuclease activity"/>
    <property type="evidence" value="ECO:0007669"/>
    <property type="project" value="TreeGrafter"/>
</dbReference>
<evidence type="ECO:0000256" key="3">
    <source>
        <dbReference type="PIRSR" id="PIRSR640255-2"/>
    </source>
</evidence>
<dbReference type="InterPro" id="IPR001604">
    <property type="entry name" value="Endo_G_ENPP1-like_dom"/>
</dbReference>
<evidence type="ECO:0000259" key="5">
    <source>
        <dbReference type="SMART" id="SM00892"/>
    </source>
</evidence>
<feature type="active site" description="Proton acceptor" evidence="2">
    <location>
        <position position="96"/>
    </location>
</feature>
<dbReference type="PANTHER" id="PTHR13966">
    <property type="entry name" value="ENDONUCLEASE RELATED"/>
    <property type="match status" value="1"/>
</dbReference>
<comment type="similarity">
    <text evidence="1">Belongs to the DNA/RNA non-specific endonuclease family.</text>
</comment>